<keyword evidence="7" id="KW-0378">Hydrolase</keyword>
<keyword evidence="5" id="KW-0479">Metal-binding</keyword>
<evidence type="ECO:0000256" key="8">
    <source>
        <dbReference type="ARBA" id="ARBA00023004"/>
    </source>
</evidence>
<dbReference type="CDD" id="cd22359">
    <property type="entry name" value="SfsA-like_bacterial"/>
    <property type="match status" value="1"/>
</dbReference>
<evidence type="ECO:0000256" key="2">
    <source>
        <dbReference type="ARBA" id="ARBA00001966"/>
    </source>
</evidence>
<dbReference type="HAMAP" id="MF_00095">
    <property type="entry name" value="SfsA"/>
    <property type="match status" value="1"/>
</dbReference>
<keyword evidence="11" id="KW-0326">Glycosidase</keyword>
<evidence type="ECO:0000256" key="4">
    <source>
        <dbReference type="ARBA" id="ARBA00022485"/>
    </source>
</evidence>
<accession>A0ABR7EYC5</accession>
<dbReference type="Pfam" id="PF14815">
    <property type="entry name" value="NUDIX_4"/>
    <property type="match status" value="1"/>
</dbReference>
<keyword evidence="8" id="KW-0408">Iron</keyword>
<gene>
    <name evidence="14" type="primary">mutY</name>
    <name evidence="12" type="synonym">sfsA</name>
    <name evidence="14" type="ORF">H8S07_10820</name>
</gene>
<dbReference type="Gene3D" id="1.10.1670.10">
    <property type="entry name" value="Helix-hairpin-Helix base-excision DNA repair enzymes (C-terminal)"/>
    <property type="match status" value="1"/>
</dbReference>
<dbReference type="SMART" id="SM00478">
    <property type="entry name" value="ENDO3c"/>
    <property type="match status" value="1"/>
</dbReference>
<dbReference type="RefSeq" id="WP_186856002.1">
    <property type="nucleotide sequence ID" value="NZ_JACOOY010000014.1"/>
</dbReference>
<dbReference type="CDD" id="cd00056">
    <property type="entry name" value="ENDO3c"/>
    <property type="match status" value="1"/>
</dbReference>
<evidence type="ECO:0000313" key="14">
    <source>
        <dbReference type="EMBL" id="MBC5665749.1"/>
    </source>
</evidence>
<dbReference type="Gene3D" id="1.10.340.30">
    <property type="entry name" value="Hypothetical protein, domain 2"/>
    <property type="match status" value="1"/>
</dbReference>
<keyword evidence="9" id="KW-0411">Iron-sulfur</keyword>
<comment type="similarity">
    <text evidence="12">Belongs to the SfsA family.</text>
</comment>
<dbReference type="Pfam" id="PF03749">
    <property type="entry name" value="SfsA"/>
    <property type="match status" value="1"/>
</dbReference>
<evidence type="ECO:0000259" key="13">
    <source>
        <dbReference type="SMART" id="SM00478"/>
    </source>
</evidence>
<dbReference type="InterPro" id="IPR041465">
    <property type="entry name" value="SfsA_N"/>
</dbReference>
<evidence type="ECO:0000256" key="11">
    <source>
        <dbReference type="ARBA" id="ARBA00023295"/>
    </source>
</evidence>
<evidence type="ECO:0000313" key="15">
    <source>
        <dbReference type="Proteomes" id="UP000647235"/>
    </source>
</evidence>
<dbReference type="InterPro" id="IPR003265">
    <property type="entry name" value="HhH-GPD_domain"/>
</dbReference>
<dbReference type="NCBIfam" id="TIGR01084">
    <property type="entry name" value="mutY"/>
    <property type="match status" value="1"/>
</dbReference>
<dbReference type="InterPro" id="IPR029119">
    <property type="entry name" value="MutY_C"/>
</dbReference>
<reference evidence="14 15" key="1">
    <citation type="submission" date="2020-08" db="EMBL/GenBank/DDBJ databases">
        <title>Genome public.</title>
        <authorList>
            <person name="Liu C."/>
            <person name="Sun Q."/>
        </authorList>
    </citation>
    <scope>NUCLEOTIDE SEQUENCE [LARGE SCALE GENOMIC DNA]</scope>
    <source>
        <strain evidence="14 15">NSJ-36</strain>
    </source>
</reference>
<protein>
    <recommendedName>
        <fullName evidence="12">Sugar fermentation stimulation protein homolog</fullName>
    </recommendedName>
</protein>
<dbReference type="Gene3D" id="3.40.1350.60">
    <property type="match status" value="1"/>
</dbReference>
<evidence type="ECO:0000256" key="1">
    <source>
        <dbReference type="ARBA" id="ARBA00000843"/>
    </source>
</evidence>
<dbReference type="EMBL" id="JACOOY010000014">
    <property type="protein sequence ID" value="MBC5665749.1"/>
    <property type="molecule type" value="Genomic_DNA"/>
</dbReference>
<dbReference type="SUPFAM" id="SSF48150">
    <property type="entry name" value="DNA-glycosylase"/>
    <property type="match status" value="1"/>
</dbReference>
<dbReference type="Pfam" id="PF00730">
    <property type="entry name" value="HhH-GPD"/>
    <property type="match status" value="1"/>
</dbReference>
<feature type="domain" description="HhH-GPD" evidence="13">
    <location>
        <begin position="266"/>
        <end position="417"/>
    </location>
</feature>
<evidence type="ECO:0000256" key="12">
    <source>
        <dbReference type="HAMAP-Rule" id="MF_00095"/>
    </source>
</evidence>
<name>A0ABR7EYC5_9FIRM</name>
<dbReference type="InterPro" id="IPR015797">
    <property type="entry name" value="NUDIX_hydrolase-like_dom_sf"/>
</dbReference>
<keyword evidence="6" id="KW-0227">DNA damage</keyword>
<dbReference type="NCBIfam" id="TIGR00230">
    <property type="entry name" value="sfsA"/>
    <property type="match status" value="1"/>
</dbReference>
<dbReference type="InterPro" id="IPR044298">
    <property type="entry name" value="MIG/MutY"/>
</dbReference>
<proteinExistence type="inferred from homology"/>
<comment type="cofactor">
    <cofactor evidence="2">
        <name>[4Fe-4S] cluster</name>
        <dbReference type="ChEBI" id="CHEBI:49883"/>
    </cofactor>
</comment>
<dbReference type="Pfam" id="PF00633">
    <property type="entry name" value="HHH"/>
    <property type="match status" value="1"/>
</dbReference>
<dbReference type="CDD" id="cd03431">
    <property type="entry name" value="NUDIX_DNA_Glycosylase_C-MutY"/>
    <property type="match status" value="1"/>
</dbReference>
<evidence type="ECO:0000256" key="6">
    <source>
        <dbReference type="ARBA" id="ARBA00022763"/>
    </source>
</evidence>
<comment type="caution">
    <text evidence="14">The sequence shown here is derived from an EMBL/GenBank/DDBJ whole genome shotgun (WGS) entry which is preliminary data.</text>
</comment>
<dbReference type="InterPro" id="IPR040452">
    <property type="entry name" value="SfsA_C"/>
</dbReference>
<dbReference type="Proteomes" id="UP000647235">
    <property type="component" value="Unassembled WGS sequence"/>
</dbReference>
<keyword evidence="15" id="KW-1185">Reference proteome</keyword>
<keyword evidence="10" id="KW-0234">DNA repair</keyword>
<dbReference type="InterPro" id="IPR023170">
    <property type="entry name" value="HhH_base_excis_C"/>
</dbReference>
<dbReference type="PANTHER" id="PTHR42944">
    <property type="entry name" value="ADENINE DNA GLYCOSYLASE"/>
    <property type="match status" value="1"/>
</dbReference>
<evidence type="ECO:0000256" key="3">
    <source>
        <dbReference type="ARBA" id="ARBA00008343"/>
    </source>
</evidence>
<evidence type="ECO:0000256" key="9">
    <source>
        <dbReference type="ARBA" id="ARBA00023014"/>
    </source>
</evidence>
<dbReference type="Gene3D" id="2.40.50.580">
    <property type="match status" value="1"/>
</dbReference>
<dbReference type="InterPro" id="IPR005224">
    <property type="entry name" value="SfsA"/>
</dbReference>
<dbReference type="InterPro" id="IPR000445">
    <property type="entry name" value="HhH_motif"/>
</dbReference>
<dbReference type="InterPro" id="IPR005760">
    <property type="entry name" value="A/G_AdeGlyc_MutY"/>
</dbReference>
<organism evidence="14 15">
    <name type="scientific">Dorea hominis</name>
    <dbReference type="NCBI Taxonomy" id="2763040"/>
    <lineage>
        <taxon>Bacteria</taxon>
        <taxon>Bacillati</taxon>
        <taxon>Bacillota</taxon>
        <taxon>Clostridia</taxon>
        <taxon>Lachnospirales</taxon>
        <taxon>Lachnospiraceae</taxon>
        <taxon>Dorea</taxon>
    </lineage>
</organism>
<evidence type="ECO:0000256" key="5">
    <source>
        <dbReference type="ARBA" id="ARBA00022723"/>
    </source>
</evidence>
<dbReference type="SUPFAM" id="SSF55811">
    <property type="entry name" value="Nudix"/>
    <property type="match status" value="1"/>
</dbReference>
<evidence type="ECO:0000256" key="7">
    <source>
        <dbReference type="ARBA" id="ARBA00022801"/>
    </source>
</evidence>
<dbReference type="PANTHER" id="PTHR42944:SF1">
    <property type="entry name" value="ADENINE DNA GLYCOSYLASE"/>
    <property type="match status" value="1"/>
</dbReference>
<dbReference type="Gene3D" id="3.90.79.10">
    <property type="entry name" value="Nucleoside Triphosphate Pyrophosphohydrolase"/>
    <property type="match status" value="1"/>
</dbReference>
<evidence type="ECO:0000256" key="10">
    <source>
        <dbReference type="ARBA" id="ARBA00023204"/>
    </source>
</evidence>
<dbReference type="Pfam" id="PF17746">
    <property type="entry name" value="SfsA_N"/>
    <property type="match status" value="1"/>
</dbReference>
<keyword evidence="4" id="KW-0004">4Fe-4S</keyword>
<comment type="similarity">
    <text evidence="3">Belongs to the Nth/MutY family.</text>
</comment>
<dbReference type="InterPro" id="IPR011257">
    <property type="entry name" value="DNA_glycosylase"/>
</dbReference>
<comment type="catalytic activity">
    <reaction evidence="1">
        <text>Hydrolyzes free adenine bases from 7,8-dihydro-8-oxoguanine:adenine mismatched double-stranded DNA, leaving an apurinic site.</text>
        <dbReference type="EC" id="3.2.2.31"/>
    </reaction>
</comment>
<sequence length="576" mass="65486">MKYPNIYPGSFIDRPNRFIAYVECAGRTETVHVKNTGRCAELLQPEVPVYIQKSDNPERKTGWDLIAVEKGDRLINMDSQAPNKVAQEWLCAGGLVPDPVLVKPEYTYENSRFDFYVETKNQKILVEVKGVTLEEDGVVRFPDAPSERAVKHVQELKKARKAGYEAYVLFVIQMKGVRYFTPNRQTHPEFAEALQEAADAGVKILARDCVVTTDSMTLADEVPVVLGQPELHEMAEPLTGWYRKYHRDLPWRHHPDPYRIWISEIMLQQTRVEAVKGYYDRFLQALPTVKDLAEAPEDKLLKLWEGLGYYNRVRNMQKAAIQIMEEYGGEFPADYEKILELKGIGSYTAGAISSFAFGIPKPAVDGNVLRVVTRVLADDADIMKQSTKKRLEKALEEVIPADAASDFNQGLIELGAIVCVPNGEPKCEECPLKNICRAEKEGLTDKLPVKKKAKARRIEKKTVFLFEDLQEIAIRKRPAKGLLAGLYELPNVEGHLTRKEAENYCRSIGLMPVRIKKLPDAKHIFSHVEWQMKGYQIQVDELEKTNEKGFLFIHPGEIREKYSIPSAFAAYTKDII</sequence>